<evidence type="ECO:0000256" key="5">
    <source>
        <dbReference type="ARBA" id="ARBA00022475"/>
    </source>
</evidence>
<dbReference type="InterPro" id="IPR048279">
    <property type="entry name" value="MdtK-like"/>
</dbReference>
<feature type="transmembrane region" description="Helical" evidence="10">
    <location>
        <begin position="195"/>
        <end position="215"/>
    </location>
</feature>
<evidence type="ECO:0000256" key="7">
    <source>
        <dbReference type="ARBA" id="ARBA00022989"/>
    </source>
</evidence>
<name>A0A1H0MSJ6_STREI</name>
<feature type="transmembrane region" description="Helical" evidence="10">
    <location>
        <begin position="359"/>
        <end position="378"/>
    </location>
</feature>
<feature type="transmembrane region" description="Helical" evidence="10">
    <location>
        <begin position="138"/>
        <end position="156"/>
    </location>
</feature>
<feature type="transmembrane region" description="Helical" evidence="10">
    <location>
        <begin position="101"/>
        <end position="126"/>
    </location>
</feature>
<keyword evidence="5" id="KW-1003">Cell membrane</keyword>
<reference evidence="11 12" key="1">
    <citation type="submission" date="2016-10" db="EMBL/GenBank/DDBJ databases">
        <authorList>
            <person name="de Groot N.N."/>
        </authorList>
    </citation>
    <scope>NUCLEOTIDE SEQUENCE [LARGE SCALE GENOMIC DNA]</scope>
    <source>
        <strain evidence="11 12">Sb04</strain>
    </source>
</reference>
<dbReference type="AlphaFoldDB" id="A0A1H0MSJ6"/>
<dbReference type="GO" id="GO:0005886">
    <property type="term" value="C:plasma membrane"/>
    <property type="evidence" value="ECO:0007669"/>
    <property type="project" value="UniProtKB-SubCell"/>
</dbReference>
<dbReference type="CDD" id="cd13143">
    <property type="entry name" value="MATE_MepA_like"/>
    <property type="match status" value="1"/>
</dbReference>
<dbReference type="RefSeq" id="WP_074482194.1">
    <property type="nucleotide sequence ID" value="NZ_FNJK01000002.1"/>
</dbReference>
<dbReference type="Pfam" id="PF01554">
    <property type="entry name" value="MatE"/>
    <property type="match status" value="2"/>
</dbReference>
<feature type="transmembrane region" description="Helical" evidence="10">
    <location>
        <begin position="168"/>
        <end position="189"/>
    </location>
</feature>
<dbReference type="InterPro" id="IPR045070">
    <property type="entry name" value="MATE_MepA-like"/>
</dbReference>
<dbReference type="InterPro" id="IPR051327">
    <property type="entry name" value="MATE_MepA_subfamily"/>
</dbReference>
<feature type="transmembrane region" description="Helical" evidence="10">
    <location>
        <begin position="286"/>
        <end position="309"/>
    </location>
</feature>
<dbReference type="OrthoDB" id="9811110at2"/>
<keyword evidence="6 10" id="KW-0812">Transmembrane</keyword>
<feature type="transmembrane region" description="Helical" evidence="10">
    <location>
        <begin position="321"/>
        <end position="339"/>
    </location>
</feature>
<evidence type="ECO:0000256" key="1">
    <source>
        <dbReference type="ARBA" id="ARBA00004651"/>
    </source>
</evidence>
<evidence type="ECO:0000256" key="8">
    <source>
        <dbReference type="ARBA" id="ARBA00023136"/>
    </source>
</evidence>
<dbReference type="GO" id="GO:0042910">
    <property type="term" value="F:xenobiotic transmembrane transporter activity"/>
    <property type="evidence" value="ECO:0007669"/>
    <property type="project" value="InterPro"/>
</dbReference>
<keyword evidence="9" id="KW-0046">Antibiotic resistance</keyword>
<feature type="transmembrane region" description="Helical" evidence="10">
    <location>
        <begin position="418"/>
        <end position="437"/>
    </location>
</feature>
<gene>
    <name evidence="11" type="ORF">SAMN05216347_102458</name>
</gene>
<evidence type="ECO:0000256" key="10">
    <source>
        <dbReference type="SAM" id="Phobius"/>
    </source>
</evidence>
<dbReference type="PANTHER" id="PTHR43823:SF3">
    <property type="entry name" value="MULTIDRUG EXPORT PROTEIN MEPA"/>
    <property type="match status" value="1"/>
</dbReference>
<feature type="transmembrane region" description="Helical" evidence="10">
    <location>
        <begin position="18"/>
        <end position="38"/>
    </location>
</feature>
<dbReference type="Proteomes" id="UP000183816">
    <property type="component" value="Unassembled WGS sequence"/>
</dbReference>
<keyword evidence="8 10" id="KW-0472">Membrane</keyword>
<evidence type="ECO:0000256" key="6">
    <source>
        <dbReference type="ARBA" id="ARBA00022692"/>
    </source>
</evidence>
<keyword evidence="7 10" id="KW-1133">Transmembrane helix</keyword>
<dbReference type="GO" id="GO:0046677">
    <property type="term" value="P:response to antibiotic"/>
    <property type="evidence" value="ECO:0007669"/>
    <property type="project" value="UniProtKB-KW"/>
</dbReference>
<keyword evidence="4" id="KW-0813">Transport</keyword>
<organism evidence="11 12">
    <name type="scientific">Streptococcus equinus</name>
    <name type="common">Streptococcus bovis</name>
    <dbReference type="NCBI Taxonomy" id="1335"/>
    <lineage>
        <taxon>Bacteria</taxon>
        <taxon>Bacillati</taxon>
        <taxon>Bacillota</taxon>
        <taxon>Bacilli</taxon>
        <taxon>Lactobacillales</taxon>
        <taxon>Streptococcaceae</taxon>
        <taxon>Streptococcus</taxon>
    </lineage>
</organism>
<dbReference type="NCBIfam" id="TIGR00797">
    <property type="entry name" value="matE"/>
    <property type="match status" value="1"/>
</dbReference>
<dbReference type="PANTHER" id="PTHR43823">
    <property type="entry name" value="SPORULATION PROTEIN YKVU"/>
    <property type="match status" value="1"/>
</dbReference>
<evidence type="ECO:0000313" key="12">
    <source>
        <dbReference type="Proteomes" id="UP000183816"/>
    </source>
</evidence>
<evidence type="ECO:0000256" key="4">
    <source>
        <dbReference type="ARBA" id="ARBA00022448"/>
    </source>
</evidence>
<proteinExistence type="inferred from homology"/>
<sequence>MTQKTENYWLFNAPVSKAIWHMAIPMMLGMSVNMIYNITDTFFIGKLNDSSALAAMTLLLPFMTILMAIGNLFGTGGSTLFSRLLGENNTDKTRQSSATTFWMAVIFGLLATIISVSFSGTIAHLIGADHNTFAYVKQYILFYGLGSPFVIANFTLEQLIRGEGESVQSMIGMVISVVLNIVLDPIFMFSFKLSIGGAALATVIGNMAAVIYYVICIKRAGNQITLSPKYFTIESTMLKQIFSVGFSAMLLDVLLIISSLMFNYYAVKYGDYVLAGFGISQKLVQIVDLVGMGLYMGVIPLIAVAHGAKDDIRKNEIIKKTAIYLGVLITGLVFIMLLFKANIITIFSHNPQVIQIGKYILKVQLISSFFAGGAGLLTGIFQAEGKGRPAVIMSLMRGIIVIPALMIGDRFFKVDGVVFSLLVAEAVACLTGLVFYIQNLKK</sequence>
<protein>
    <recommendedName>
        <fullName evidence="3">Multidrug export protein MepA</fullName>
    </recommendedName>
</protein>
<comment type="similarity">
    <text evidence="2">Belongs to the multi antimicrobial extrusion (MATE) (TC 2.A.66.1) family. MepA subfamily.</text>
</comment>
<feature type="transmembrane region" description="Helical" evidence="10">
    <location>
        <begin position="58"/>
        <end position="81"/>
    </location>
</feature>
<evidence type="ECO:0000313" key="11">
    <source>
        <dbReference type="EMBL" id="SDO83265.1"/>
    </source>
</evidence>
<dbReference type="InterPro" id="IPR002528">
    <property type="entry name" value="MATE_fam"/>
</dbReference>
<evidence type="ECO:0000256" key="2">
    <source>
        <dbReference type="ARBA" id="ARBA00008417"/>
    </source>
</evidence>
<accession>A0A1H0MSJ6</accession>
<dbReference type="EMBL" id="FNJK01000002">
    <property type="protein sequence ID" value="SDO83265.1"/>
    <property type="molecule type" value="Genomic_DNA"/>
</dbReference>
<feature type="transmembrane region" description="Helical" evidence="10">
    <location>
        <begin position="390"/>
        <end position="412"/>
    </location>
</feature>
<evidence type="ECO:0000256" key="9">
    <source>
        <dbReference type="ARBA" id="ARBA00023251"/>
    </source>
</evidence>
<dbReference type="GO" id="GO:0015297">
    <property type="term" value="F:antiporter activity"/>
    <property type="evidence" value="ECO:0007669"/>
    <property type="project" value="InterPro"/>
</dbReference>
<evidence type="ECO:0000256" key="3">
    <source>
        <dbReference type="ARBA" id="ARBA00022106"/>
    </source>
</evidence>
<feature type="transmembrane region" description="Helical" evidence="10">
    <location>
        <begin position="241"/>
        <end position="266"/>
    </location>
</feature>
<dbReference type="PIRSF" id="PIRSF006603">
    <property type="entry name" value="DinF"/>
    <property type="match status" value="1"/>
</dbReference>
<comment type="subcellular location">
    <subcellularLocation>
        <location evidence="1">Cell membrane</location>
        <topology evidence="1">Multi-pass membrane protein</topology>
    </subcellularLocation>
</comment>